<dbReference type="OrthoDB" id="9777124at2"/>
<dbReference type="GO" id="GO:0005886">
    <property type="term" value="C:plasma membrane"/>
    <property type="evidence" value="ECO:0007669"/>
    <property type="project" value="UniProtKB-SubCell"/>
</dbReference>
<comment type="subunit">
    <text evidence="10">Probably interacts with PlsX.</text>
</comment>
<name>F1T691_9ACTN</name>
<evidence type="ECO:0000256" key="8">
    <source>
        <dbReference type="ARBA" id="ARBA00023209"/>
    </source>
</evidence>
<dbReference type="Pfam" id="PF02660">
    <property type="entry name" value="G3P_acyltransf"/>
    <property type="match status" value="1"/>
</dbReference>
<comment type="function">
    <text evidence="10">Catalyzes the transfer of an acyl group from acyl-phosphate (acyl-PO(4)) to glycerol-3-phosphate (G3P) to form lysophosphatidic acid (LPA). This enzyme utilizes acyl-phosphate as fatty acyl donor, but not acyl-CoA or acyl-ACP.</text>
</comment>
<keyword evidence="1 10" id="KW-1003">Cell membrane</keyword>
<proteinExistence type="inferred from homology"/>
<dbReference type="PANTHER" id="PTHR30309">
    <property type="entry name" value="INNER MEMBRANE PROTEIN YGIH"/>
    <property type="match status" value="1"/>
</dbReference>
<accession>F1T691</accession>
<evidence type="ECO:0000256" key="2">
    <source>
        <dbReference type="ARBA" id="ARBA00022516"/>
    </source>
</evidence>
<keyword evidence="7 10" id="KW-0472">Membrane</keyword>
<dbReference type="Proteomes" id="UP000005947">
    <property type="component" value="Unassembled WGS sequence"/>
</dbReference>
<comment type="pathway">
    <text evidence="10">Lipid metabolism; phospholipid metabolism.</text>
</comment>
<dbReference type="RefSeq" id="WP_006303188.1">
    <property type="nucleotide sequence ID" value="NZ_ACGK02000002.1"/>
</dbReference>
<evidence type="ECO:0000256" key="5">
    <source>
        <dbReference type="ARBA" id="ARBA00022989"/>
    </source>
</evidence>
<dbReference type="GO" id="GO:0008654">
    <property type="term" value="P:phospholipid biosynthetic process"/>
    <property type="evidence" value="ECO:0007669"/>
    <property type="project" value="UniProtKB-UniRule"/>
</dbReference>
<dbReference type="eggNOG" id="COG0344">
    <property type="taxonomic scope" value="Bacteria"/>
</dbReference>
<comment type="caution">
    <text evidence="11">The sequence shown here is derived from an EMBL/GenBank/DDBJ whole genome shotgun (WGS) entry which is preliminary data.</text>
</comment>
<feature type="transmembrane region" description="Helical" evidence="10">
    <location>
        <begin position="6"/>
        <end position="27"/>
    </location>
</feature>
<keyword evidence="8 10" id="KW-0594">Phospholipid biosynthesis</keyword>
<evidence type="ECO:0000256" key="1">
    <source>
        <dbReference type="ARBA" id="ARBA00022475"/>
    </source>
</evidence>
<keyword evidence="5 10" id="KW-1133">Transmembrane helix</keyword>
<evidence type="ECO:0000256" key="3">
    <source>
        <dbReference type="ARBA" id="ARBA00022679"/>
    </source>
</evidence>
<dbReference type="NCBIfam" id="TIGR00023">
    <property type="entry name" value="glycerol-3-phosphate 1-O-acyltransferase PlsY"/>
    <property type="match status" value="1"/>
</dbReference>
<feature type="transmembrane region" description="Helical" evidence="10">
    <location>
        <begin position="137"/>
        <end position="162"/>
    </location>
</feature>
<dbReference type="PANTHER" id="PTHR30309:SF0">
    <property type="entry name" value="GLYCEROL-3-PHOSPHATE ACYLTRANSFERASE-RELATED"/>
    <property type="match status" value="1"/>
</dbReference>
<keyword evidence="9 10" id="KW-1208">Phospholipid metabolism</keyword>
<evidence type="ECO:0000256" key="7">
    <source>
        <dbReference type="ARBA" id="ARBA00023136"/>
    </source>
</evidence>
<protein>
    <recommendedName>
        <fullName evidence="10">Glycerol-3-phosphate acyltransferase</fullName>
    </recommendedName>
    <alternativeName>
        <fullName evidence="10">Acyl-PO4 G3P acyltransferase</fullName>
    </alternativeName>
    <alternativeName>
        <fullName evidence="10">Acyl-phosphate--glycerol-3-phosphate acyltransferase</fullName>
    </alternativeName>
    <alternativeName>
        <fullName evidence="10">G3P acyltransferase</fullName>
        <shortName evidence="10">GPAT</shortName>
        <ecNumber evidence="10">2.3.1.275</ecNumber>
    </alternativeName>
    <alternativeName>
        <fullName evidence="10">Lysophosphatidic acid synthase</fullName>
        <shortName evidence="10">LPA synthase</shortName>
    </alternativeName>
</protein>
<evidence type="ECO:0000256" key="10">
    <source>
        <dbReference type="HAMAP-Rule" id="MF_01043"/>
    </source>
</evidence>
<gene>
    <name evidence="10 11" type="primary">plsY</name>
    <name evidence="11" type="ORF">HMPREF0091_10991</name>
</gene>
<dbReference type="AlphaFoldDB" id="F1T691"/>
<evidence type="ECO:0000313" key="12">
    <source>
        <dbReference type="Proteomes" id="UP000005947"/>
    </source>
</evidence>
<keyword evidence="12" id="KW-1185">Reference proteome</keyword>
<keyword evidence="3 10" id="KW-0808">Transferase</keyword>
<evidence type="ECO:0000256" key="4">
    <source>
        <dbReference type="ARBA" id="ARBA00022692"/>
    </source>
</evidence>
<keyword evidence="11" id="KW-0012">Acyltransferase</keyword>
<dbReference type="EMBL" id="ACGK02000002">
    <property type="protein sequence ID" value="EGF22996.1"/>
    <property type="molecule type" value="Genomic_DNA"/>
</dbReference>
<evidence type="ECO:0000256" key="6">
    <source>
        <dbReference type="ARBA" id="ARBA00023098"/>
    </source>
</evidence>
<dbReference type="UniPathway" id="UPA00085"/>
<keyword evidence="6 10" id="KW-0443">Lipid metabolism</keyword>
<sequence length="227" mass="24221">MQGYCISVIVALVFVYAVCGIPFGVVLTKRFCHVDVRAAGSGNIGMTNVARVAGKLPAALTLLCDAGKGALSLGIAIYALNMVVAIHVQELIQFCATSQIFSEVNKLCMFVNSVVYAACVCGHIFSPYLHFKGGKGISVGFGAALMLNWQTALLALLAFFVFTIPSKRVSLGSLAAAIALPCWAYVFGYTSFELIPIIVVACLVIWAHRNNIARLIKGEEKPLKAKS</sequence>
<dbReference type="GeneID" id="93210530"/>
<feature type="transmembrane region" description="Helical" evidence="10">
    <location>
        <begin position="194"/>
        <end position="212"/>
    </location>
</feature>
<comment type="similarity">
    <text evidence="10">Belongs to the PlsY family.</text>
</comment>
<keyword evidence="4 10" id="KW-0812">Transmembrane</keyword>
<organism evidence="11 12">
    <name type="scientific">Fannyhessea vaginae DSM 15829</name>
    <dbReference type="NCBI Taxonomy" id="525256"/>
    <lineage>
        <taxon>Bacteria</taxon>
        <taxon>Bacillati</taxon>
        <taxon>Actinomycetota</taxon>
        <taxon>Coriobacteriia</taxon>
        <taxon>Coriobacteriales</taxon>
        <taxon>Atopobiaceae</taxon>
        <taxon>Fannyhessea</taxon>
    </lineage>
</organism>
<comment type="subcellular location">
    <subcellularLocation>
        <location evidence="10">Cell membrane</location>
        <topology evidence="10">Multi-pass membrane protein</topology>
    </subcellularLocation>
</comment>
<dbReference type="GO" id="GO:0043772">
    <property type="term" value="F:acyl-phosphate glycerol-3-phosphate acyltransferase activity"/>
    <property type="evidence" value="ECO:0007669"/>
    <property type="project" value="UniProtKB-UniRule"/>
</dbReference>
<comment type="catalytic activity">
    <reaction evidence="10">
        <text>an acyl phosphate + sn-glycerol 3-phosphate = a 1-acyl-sn-glycero-3-phosphate + phosphate</text>
        <dbReference type="Rhea" id="RHEA:34075"/>
        <dbReference type="ChEBI" id="CHEBI:43474"/>
        <dbReference type="ChEBI" id="CHEBI:57597"/>
        <dbReference type="ChEBI" id="CHEBI:57970"/>
        <dbReference type="ChEBI" id="CHEBI:59918"/>
        <dbReference type="EC" id="2.3.1.275"/>
    </reaction>
</comment>
<evidence type="ECO:0000313" key="11">
    <source>
        <dbReference type="EMBL" id="EGF22996.1"/>
    </source>
</evidence>
<reference evidence="11 12" key="1">
    <citation type="submission" date="2011-02" db="EMBL/GenBank/DDBJ databases">
        <authorList>
            <person name="Muzny D."/>
            <person name="Qin X."/>
            <person name="Buhay C."/>
            <person name="Dugan-Rocha S."/>
            <person name="Ding Y."/>
            <person name="Chen G."/>
            <person name="Hawes A."/>
            <person name="Holder M."/>
            <person name="Jhangiani S."/>
            <person name="Johnson A."/>
            <person name="Khan Z."/>
            <person name="Li Z."/>
            <person name="Liu W."/>
            <person name="Liu X."/>
            <person name="Perez L."/>
            <person name="Shen H."/>
            <person name="Wang Q."/>
            <person name="Watt J."/>
            <person name="Xi L."/>
            <person name="Xin Y."/>
            <person name="Zhou J."/>
            <person name="Deng J."/>
            <person name="Jiang H."/>
            <person name="Liu Y."/>
            <person name="Qu J."/>
            <person name="Song X.-Z."/>
            <person name="Zhang L."/>
            <person name="Villasana D."/>
            <person name="Johnson A."/>
            <person name="Liu J."/>
            <person name="Liyanage D."/>
            <person name="Lorensuhewa L."/>
            <person name="Robinson T."/>
            <person name="Song A."/>
            <person name="Song B.-B."/>
            <person name="Dinh H."/>
            <person name="Thornton R."/>
            <person name="Coyle M."/>
            <person name="Francisco L."/>
            <person name="Jackson L."/>
            <person name="Javaid M."/>
            <person name="Korchina V."/>
            <person name="Kovar C."/>
            <person name="Mata R."/>
            <person name="Mathew T."/>
            <person name="Ngo R."/>
            <person name="Nguyen L."/>
            <person name="Nguyen N."/>
            <person name="Okwuonu G."/>
            <person name="Ongeri F."/>
            <person name="Pham C."/>
            <person name="Simmons D."/>
            <person name="Wilczek-Boney K."/>
            <person name="Hale W."/>
            <person name="Jakkamsetti A."/>
            <person name="Pham P."/>
            <person name="Ruth R."/>
            <person name="San Lucas F."/>
            <person name="Warren J."/>
            <person name="Zhang J."/>
            <person name="Zhao Z."/>
            <person name="Zhou C."/>
            <person name="Zhu D."/>
            <person name="Lee S."/>
            <person name="Bess C."/>
            <person name="Blankenburg K."/>
            <person name="Forbes L."/>
            <person name="Fu Q."/>
            <person name="Gubbala S."/>
            <person name="Hirani K."/>
            <person name="Jayaseelan J.C."/>
            <person name="Lara F."/>
            <person name="Munidasa M."/>
            <person name="Palculict T."/>
            <person name="Patil S."/>
            <person name="Pu L.-L."/>
            <person name="Saada N."/>
            <person name="Tang L."/>
            <person name="Weissenberger G."/>
            <person name="Zhu Y."/>
            <person name="Hemphill L."/>
            <person name="Shang Y."/>
            <person name="Youmans B."/>
            <person name="Ayvaz T."/>
            <person name="Ross M."/>
            <person name="Santibanez J."/>
            <person name="Aqrawi P."/>
            <person name="Gross S."/>
            <person name="Joshi V."/>
            <person name="Fowler G."/>
            <person name="Nazareth L."/>
            <person name="Reid J."/>
            <person name="Worley K."/>
            <person name="Petrosino J."/>
            <person name="Highlander S."/>
            <person name="Gibbs R."/>
        </authorList>
    </citation>
    <scope>NUCLEOTIDE SEQUENCE [LARGE SCALE GENOMIC DNA]</scope>
    <source>
        <strain evidence="11 12">DSM 15829</strain>
    </source>
</reference>
<keyword evidence="2 10" id="KW-0444">Lipid biosynthesis</keyword>
<feature type="transmembrane region" description="Helical" evidence="10">
    <location>
        <begin position="107"/>
        <end position="125"/>
    </location>
</feature>
<dbReference type="EC" id="2.3.1.275" evidence="10"/>
<dbReference type="SMART" id="SM01207">
    <property type="entry name" value="G3P_acyltransf"/>
    <property type="match status" value="1"/>
</dbReference>
<evidence type="ECO:0000256" key="9">
    <source>
        <dbReference type="ARBA" id="ARBA00023264"/>
    </source>
</evidence>
<dbReference type="InterPro" id="IPR003811">
    <property type="entry name" value="G3P_acylTferase_PlsY"/>
</dbReference>
<dbReference type="HAMAP" id="MF_01043">
    <property type="entry name" value="PlsY"/>
    <property type="match status" value="1"/>
</dbReference>